<dbReference type="InterPro" id="IPR038107">
    <property type="entry name" value="Glycos_transf_N_sf"/>
</dbReference>
<sequence>MAYSLGLTLYNLAHRREPGAAVDRPPRPAGRLVWLHAPGRDAARSLLELARRLVEEDAVSVVLTCPDALAPRPGVFIQKPPAEMPLEAAAFLDHWRPELAVMSEGELRPALLHEAVERKLPLLMVGGRNPGFLKERDGWYPGLMRGLLGAFRAVLTLDEASARAFRKAGAPPSVVEVTGKLEEESAALPCLEAERDAMARQFATRPVWLAAALPEAEEAAVIAAHRAALRLAHRLLLIVVPQDPARIAPLAHRMEKEEGWTVARRAEEEEPDAETEVYIADAGNEYGLWYRLAPITFMGGSLAGNGCLRDPLEAAALGSAILYGPRPGDYGVTFGRLGAARAARAVGSATDLAEALADLLSPDRAARLAQAAWAVASDGAEVTDRVMGMIRRIMDGEG</sequence>
<dbReference type="Gene3D" id="3.40.50.2000">
    <property type="entry name" value="Glycogen Phosphorylase B"/>
    <property type="match status" value="1"/>
</dbReference>
<dbReference type="GO" id="GO:0016740">
    <property type="term" value="F:transferase activity"/>
    <property type="evidence" value="ECO:0007669"/>
    <property type="project" value="UniProtKB-KW"/>
</dbReference>
<comment type="pathway">
    <text evidence="2 8">Bacterial outer membrane biogenesis; LPS core biosynthesis.</text>
</comment>
<dbReference type="InterPro" id="IPR007507">
    <property type="entry name" value="Glycos_transf_N"/>
</dbReference>
<gene>
    <name evidence="10" type="ORF">GU920_06620</name>
</gene>
<keyword evidence="8" id="KW-1003">Cell membrane</keyword>
<evidence type="ECO:0000259" key="9">
    <source>
        <dbReference type="Pfam" id="PF04413"/>
    </source>
</evidence>
<keyword evidence="8" id="KW-0472">Membrane</keyword>
<dbReference type="EC" id="2.4.99.12" evidence="3 8"/>
<comment type="similarity">
    <text evidence="8">Belongs to the glycosyltransferase group 1 family.</text>
</comment>
<proteinExistence type="inferred from homology"/>
<keyword evidence="11" id="KW-1185">Reference proteome</keyword>
<evidence type="ECO:0000256" key="5">
    <source>
        <dbReference type="ARBA" id="ARBA00022679"/>
    </source>
</evidence>
<evidence type="ECO:0000256" key="8">
    <source>
        <dbReference type="RuleBase" id="RU365103"/>
    </source>
</evidence>
<comment type="catalytic activity">
    <reaction evidence="7 8">
        <text>lipid IVA (E. coli) + CMP-3-deoxy-beta-D-manno-octulosonate = alpha-Kdo-(2-&gt;6)-lipid IVA (E. coli) + CMP + H(+)</text>
        <dbReference type="Rhea" id="RHEA:28066"/>
        <dbReference type="ChEBI" id="CHEBI:15378"/>
        <dbReference type="ChEBI" id="CHEBI:58603"/>
        <dbReference type="ChEBI" id="CHEBI:60364"/>
        <dbReference type="ChEBI" id="CHEBI:60377"/>
        <dbReference type="ChEBI" id="CHEBI:85987"/>
        <dbReference type="EC" id="2.4.99.12"/>
    </reaction>
</comment>
<dbReference type="EMBL" id="JAAATW010000001">
    <property type="protein sequence ID" value="NBE07203.1"/>
    <property type="molecule type" value="Genomic_DNA"/>
</dbReference>
<evidence type="ECO:0000313" key="10">
    <source>
        <dbReference type="EMBL" id="NBE07203.1"/>
    </source>
</evidence>
<accession>A0ABW9Y498</accession>
<feature type="domain" description="3-deoxy-D-manno-octulosonic-acid transferase N-terminal" evidence="9">
    <location>
        <begin position="27"/>
        <end position="181"/>
    </location>
</feature>
<protein>
    <recommendedName>
        <fullName evidence="4 8">3-deoxy-D-manno-octulosonic acid transferase</fullName>
        <shortName evidence="8">Kdo transferase</shortName>
        <ecNumber evidence="3 8">2.4.99.12</ecNumber>
    </recommendedName>
    <alternativeName>
        <fullName evidence="6 8">Lipid IV(A) 3-deoxy-D-manno-octulosonic acid transferase</fullName>
    </alternativeName>
</protein>
<name>A0ABW9Y498_9RHOB</name>
<dbReference type="PANTHER" id="PTHR42755:SF1">
    <property type="entry name" value="3-DEOXY-D-MANNO-OCTULOSONIC ACID TRANSFERASE, MITOCHONDRIAL-RELATED"/>
    <property type="match status" value="1"/>
</dbReference>
<evidence type="ECO:0000256" key="3">
    <source>
        <dbReference type="ARBA" id="ARBA00012621"/>
    </source>
</evidence>
<dbReference type="RefSeq" id="WP_161766132.1">
    <property type="nucleotide sequence ID" value="NZ_JAAATW010000001.1"/>
</dbReference>
<dbReference type="InterPro" id="IPR039901">
    <property type="entry name" value="Kdotransferase"/>
</dbReference>
<evidence type="ECO:0000256" key="6">
    <source>
        <dbReference type="ARBA" id="ARBA00031445"/>
    </source>
</evidence>
<keyword evidence="8" id="KW-0448">Lipopolysaccharide biosynthesis</keyword>
<comment type="subcellular location">
    <subcellularLocation>
        <location evidence="8">Cell membrane</location>
    </subcellularLocation>
</comment>
<comment type="function">
    <text evidence="1 8">Involved in lipopolysaccharide (LPS) biosynthesis. Catalyzes the transfer of 3-deoxy-D-manno-octulosonate (Kdo) residue(s) from CMP-Kdo to lipid IV(A), the tetraacyldisaccharide-1,4'-bisphosphate precursor of lipid A.</text>
</comment>
<evidence type="ECO:0000256" key="2">
    <source>
        <dbReference type="ARBA" id="ARBA00004713"/>
    </source>
</evidence>
<organism evidence="10 11">
    <name type="scientific">Paragemmobacter ruber</name>
    <dbReference type="NCBI Taxonomy" id="1985673"/>
    <lineage>
        <taxon>Bacteria</taxon>
        <taxon>Pseudomonadati</taxon>
        <taxon>Pseudomonadota</taxon>
        <taxon>Alphaproteobacteria</taxon>
        <taxon>Rhodobacterales</taxon>
        <taxon>Paracoccaceae</taxon>
        <taxon>Paragemmobacter</taxon>
    </lineage>
</organism>
<keyword evidence="5 8" id="KW-0808">Transferase</keyword>
<reference evidence="11" key="1">
    <citation type="submission" date="2020-01" db="EMBL/GenBank/DDBJ databases">
        <title>Sphingomonas sp. strain CSW-10.</title>
        <authorList>
            <person name="Chen W.-M."/>
        </authorList>
    </citation>
    <scope>NUCLEOTIDE SEQUENCE [LARGE SCALE GENOMIC DNA]</scope>
    <source>
        <strain evidence="11">CCP-1</strain>
    </source>
</reference>
<comment type="caution">
    <text evidence="10">The sequence shown here is derived from an EMBL/GenBank/DDBJ whole genome shotgun (WGS) entry which is preliminary data.</text>
</comment>
<dbReference type="Gene3D" id="3.40.50.11720">
    <property type="entry name" value="3-Deoxy-D-manno-octulosonic-acid transferase, N-terminal domain"/>
    <property type="match status" value="1"/>
</dbReference>
<evidence type="ECO:0000256" key="4">
    <source>
        <dbReference type="ARBA" id="ARBA00019077"/>
    </source>
</evidence>
<evidence type="ECO:0000313" key="11">
    <source>
        <dbReference type="Proteomes" id="UP001517376"/>
    </source>
</evidence>
<dbReference type="PANTHER" id="PTHR42755">
    <property type="entry name" value="3-DEOXY-MANNO-OCTULOSONATE CYTIDYLYLTRANSFERASE"/>
    <property type="match status" value="1"/>
</dbReference>
<dbReference type="Proteomes" id="UP001517376">
    <property type="component" value="Unassembled WGS sequence"/>
</dbReference>
<evidence type="ECO:0000256" key="1">
    <source>
        <dbReference type="ARBA" id="ARBA00003394"/>
    </source>
</evidence>
<evidence type="ECO:0000256" key="7">
    <source>
        <dbReference type="ARBA" id="ARBA00049183"/>
    </source>
</evidence>
<dbReference type="Pfam" id="PF04413">
    <property type="entry name" value="Glycos_transf_N"/>
    <property type="match status" value="1"/>
</dbReference>